<dbReference type="OrthoDB" id="10565071at2759"/>
<dbReference type="AlphaFoldDB" id="A0A5N6NIK9"/>
<accession>A0A5N6NIK9</accession>
<reference evidence="1 2" key="1">
    <citation type="submission" date="2019-05" db="EMBL/GenBank/DDBJ databases">
        <title>Mikania micrantha, genome provides insights into the molecular mechanism of rapid growth.</title>
        <authorList>
            <person name="Liu B."/>
        </authorList>
    </citation>
    <scope>NUCLEOTIDE SEQUENCE [LARGE SCALE GENOMIC DNA]</scope>
    <source>
        <strain evidence="1">NLD-2019</strain>
        <tissue evidence="1">Leaf</tissue>
    </source>
</reference>
<keyword evidence="2" id="KW-1185">Reference proteome</keyword>
<dbReference type="EMBL" id="SZYD01000011">
    <property type="protein sequence ID" value="KAD4888273.1"/>
    <property type="molecule type" value="Genomic_DNA"/>
</dbReference>
<proteinExistence type="predicted"/>
<comment type="caution">
    <text evidence="1">The sequence shown here is derived from an EMBL/GenBank/DDBJ whole genome shotgun (WGS) entry which is preliminary data.</text>
</comment>
<dbReference type="Proteomes" id="UP000326396">
    <property type="component" value="Linkage Group LG19"/>
</dbReference>
<gene>
    <name evidence="1" type="ORF">E3N88_20346</name>
</gene>
<organism evidence="1 2">
    <name type="scientific">Mikania micrantha</name>
    <name type="common">bitter vine</name>
    <dbReference type="NCBI Taxonomy" id="192012"/>
    <lineage>
        <taxon>Eukaryota</taxon>
        <taxon>Viridiplantae</taxon>
        <taxon>Streptophyta</taxon>
        <taxon>Embryophyta</taxon>
        <taxon>Tracheophyta</taxon>
        <taxon>Spermatophyta</taxon>
        <taxon>Magnoliopsida</taxon>
        <taxon>eudicotyledons</taxon>
        <taxon>Gunneridae</taxon>
        <taxon>Pentapetalae</taxon>
        <taxon>asterids</taxon>
        <taxon>campanulids</taxon>
        <taxon>Asterales</taxon>
        <taxon>Asteraceae</taxon>
        <taxon>Asteroideae</taxon>
        <taxon>Heliantheae alliance</taxon>
        <taxon>Eupatorieae</taxon>
        <taxon>Mikania</taxon>
    </lineage>
</organism>
<evidence type="ECO:0000313" key="2">
    <source>
        <dbReference type="Proteomes" id="UP000326396"/>
    </source>
</evidence>
<sequence>MSDLRTSMPSSNDQKIERCCPLRTCGTASKKRRPEPMDDTIHYDEEIHKQPRENGQYWQWIPDLIHSWVREERVLSPPTPDTTTSSWTLPTLGYSLGQAFAAFVARMNREIHNM</sequence>
<protein>
    <submittedName>
        <fullName evidence="1">Uncharacterized protein</fullName>
    </submittedName>
</protein>
<evidence type="ECO:0000313" key="1">
    <source>
        <dbReference type="EMBL" id="KAD4888273.1"/>
    </source>
</evidence>
<name>A0A5N6NIK9_9ASTR</name>